<keyword evidence="3" id="KW-1185">Reference proteome</keyword>
<sequence>MKFLLLLPIVFFFNCSKLQDCRSNNSCPIFYPENSEFKYDLNGNKINDYGIDRNEKITVLTSKDGIQEKIIKNDLELVKILYEDKEFLYPSKKIPIGKLIRIANEKGIQIKENPDLKSKTIGEMSFNSTVEILSEQARENNKIGEFYKIKSPKNNKNIGWVLISDLTDGDYEASLYKKTISEILGHLTIELTDSSDSNSFIITSNPNELEKPNCIIKGNECFATTYINEEYNDNKPANLSYLINLTQNKPYGSPPDYICSMDHSQLVRYFPLPKKDLFKGEIGCDESNF</sequence>
<dbReference type="Pfam" id="PF08239">
    <property type="entry name" value="SH3_3"/>
    <property type="match status" value="1"/>
</dbReference>
<dbReference type="Proteomes" id="UP001208794">
    <property type="component" value="Unassembled WGS sequence"/>
</dbReference>
<proteinExistence type="predicted"/>
<dbReference type="EMBL" id="JAMQPR010000001">
    <property type="protein sequence ID" value="MCW7503555.1"/>
    <property type="molecule type" value="Genomic_DNA"/>
</dbReference>
<reference evidence="2 3" key="1">
    <citation type="submission" date="2022-06" db="EMBL/GenBank/DDBJ databases">
        <title>Leptospira isolates from biofilms formed at urban environments.</title>
        <authorList>
            <person name="Ribeiro P.S."/>
            <person name="Sousa T."/>
            <person name="Carvalho N."/>
            <person name="Aburjaile F."/>
            <person name="Neves F."/>
            <person name="Oliveira D."/>
            <person name="Blanco L."/>
            <person name="Lima J."/>
            <person name="Costa F."/>
            <person name="Brenig B."/>
            <person name="Soares S."/>
            <person name="Ramos R."/>
            <person name="Goes-Neto A."/>
            <person name="Matiuzzi M."/>
            <person name="Azevedo V."/>
            <person name="Ristow P."/>
        </authorList>
    </citation>
    <scope>NUCLEOTIDE SEQUENCE [LARGE SCALE GENOMIC DNA]</scope>
    <source>
        <strain evidence="2 3">VSF14</strain>
    </source>
</reference>
<evidence type="ECO:0000313" key="2">
    <source>
        <dbReference type="EMBL" id="MCW7503555.1"/>
    </source>
</evidence>
<protein>
    <submittedName>
        <fullName evidence="2">SH3 domain-containing protein</fullName>
    </submittedName>
</protein>
<accession>A0ABT3M586</accession>
<dbReference type="RefSeq" id="WP_265357516.1">
    <property type="nucleotide sequence ID" value="NZ_JAMQPR010000001.1"/>
</dbReference>
<name>A0ABT3M586_9LEPT</name>
<organism evidence="2 3">
    <name type="scientific">Leptospira paudalimensis</name>
    <dbReference type="NCBI Taxonomy" id="2950024"/>
    <lineage>
        <taxon>Bacteria</taxon>
        <taxon>Pseudomonadati</taxon>
        <taxon>Spirochaetota</taxon>
        <taxon>Spirochaetia</taxon>
        <taxon>Leptospirales</taxon>
        <taxon>Leptospiraceae</taxon>
        <taxon>Leptospira</taxon>
    </lineage>
</organism>
<comment type="caution">
    <text evidence="2">The sequence shown here is derived from an EMBL/GenBank/DDBJ whole genome shotgun (WGS) entry which is preliminary data.</text>
</comment>
<evidence type="ECO:0000259" key="1">
    <source>
        <dbReference type="Pfam" id="PF08239"/>
    </source>
</evidence>
<evidence type="ECO:0000313" key="3">
    <source>
        <dbReference type="Proteomes" id="UP001208794"/>
    </source>
</evidence>
<dbReference type="InterPro" id="IPR003646">
    <property type="entry name" value="SH3-like_bac-type"/>
</dbReference>
<gene>
    <name evidence="2" type="ORF">ND855_05415</name>
</gene>
<feature type="domain" description="SH3b" evidence="1">
    <location>
        <begin position="108"/>
        <end position="162"/>
    </location>
</feature>